<proteinExistence type="predicted"/>
<name>A0ABV4G9S3_9BRAD</name>
<reference evidence="1 2" key="1">
    <citation type="submission" date="2024-07" db="EMBL/GenBank/DDBJ databases">
        <title>Genomic Encyclopedia of Type Strains, Phase V (KMG-V): Genome sequencing to study the core and pangenomes of soil and plant-associated prokaryotes.</title>
        <authorList>
            <person name="Whitman W."/>
        </authorList>
    </citation>
    <scope>NUCLEOTIDE SEQUENCE [LARGE SCALE GENOMIC DNA]</scope>
    <source>
        <strain evidence="1 2">USDA 222</strain>
    </source>
</reference>
<protein>
    <submittedName>
        <fullName evidence="1">Uncharacterized protein</fullName>
    </submittedName>
</protein>
<dbReference type="RefSeq" id="WP_156447252.1">
    <property type="nucleotide sequence ID" value="NZ_CP104173.1"/>
</dbReference>
<sequence length="50" mass="5714">MAGLMEEFRVSGITAPMRDGRSHWQADIQFDAEVDGRQGELDPRNWNPLL</sequence>
<dbReference type="Proteomes" id="UP001565474">
    <property type="component" value="Unassembled WGS sequence"/>
</dbReference>
<accession>A0ABV4G9S3</accession>
<gene>
    <name evidence="1" type="ORF">ABH992_000513</name>
</gene>
<comment type="caution">
    <text evidence="1">The sequence shown here is derived from an EMBL/GenBank/DDBJ whole genome shotgun (WGS) entry which is preliminary data.</text>
</comment>
<dbReference type="GeneID" id="93176444"/>
<organism evidence="1 2">
    <name type="scientific">Bradyrhizobium yuanmingense</name>
    <dbReference type="NCBI Taxonomy" id="108015"/>
    <lineage>
        <taxon>Bacteria</taxon>
        <taxon>Pseudomonadati</taxon>
        <taxon>Pseudomonadota</taxon>
        <taxon>Alphaproteobacteria</taxon>
        <taxon>Hyphomicrobiales</taxon>
        <taxon>Nitrobacteraceae</taxon>
        <taxon>Bradyrhizobium</taxon>
    </lineage>
</organism>
<evidence type="ECO:0000313" key="1">
    <source>
        <dbReference type="EMBL" id="MEY9468114.1"/>
    </source>
</evidence>
<evidence type="ECO:0000313" key="2">
    <source>
        <dbReference type="Proteomes" id="UP001565474"/>
    </source>
</evidence>
<dbReference type="EMBL" id="JBGBZN010000002">
    <property type="protein sequence ID" value="MEY9468114.1"/>
    <property type="molecule type" value="Genomic_DNA"/>
</dbReference>
<keyword evidence="2" id="KW-1185">Reference proteome</keyword>